<dbReference type="EMBL" id="CP014584">
    <property type="protein sequence ID" value="ANZ73738.1"/>
    <property type="molecule type" value="Genomic_DNA"/>
</dbReference>
<feature type="region of interest" description="Disordered" evidence="7">
    <location>
        <begin position="399"/>
        <end position="421"/>
    </location>
</feature>
<gene>
    <name evidence="9" type="primary">CYC2</name>
    <name evidence="9" type="ORF">ATY40_BA7501646</name>
</gene>
<dbReference type="InterPro" id="IPR017938">
    <property type="entry name" value="Riboflavin_synthase-like_b-brl"/>
</dbReference>
<dbReference type="InterPro" id="IPR039261">
    <property type="entry name" value="FNR_nucleotide-bd"/>
</dbReference>
<evidence type="ECO:0000256" key="1">
    <source>
        <dbReference type="ARBA" id="ARBA00001974"/>
    </source>
</evidence>
<comment type="cofactor">
    <cofactor evidence="1 6">
        <name>FAD</name>
        <dbReference type="ChEBI" id="CHEBI:57692"/>
    </cofactor>
</comment>
<dbReference type="Gene3D" id="2.40.30.10">
    <property type="entry name" value="Translation factors"/>
    <property type="match status" value="1"/>
</dbReference>
<comment type="similarity">
    <text evidence="2">Belongs to the flavoprotein pyridine nucleotide cytochrome reductase family.</text>
</comment>
<protein>
    <submittedName>
        <fullName evidence="9">BA75_01646T0</fullName>
    </submittedName>
</protein>
<keyword evidence="10" id="KW-1185">Reference proteome</keyword>
<evidence type="ECO:0000313" key="9">
    <source>
        <dbReference type="EMBL" id="ANZ73738.1"/>
    </source>
</evidence>
<reference evidence="9 10" key="1">
    <citation type="submission" date="2016-02" db="EMBL/GenBank/DDBJ databases">
        <title>Comparative genomic and transcriptomic foundation for Pichia pastoris.</title>
        <authorList>
            <person name="Love K.R."/>
            <person name="Shah K.A."/>
            <person name="Whittaker C.A."/>
            <person name="Wu J."/>
            <person name="Bartlett M.C."/>
            <person name="Ma D."/>
            <person name="Leeson R.L."/>
            <person name="Priest M."/>
            <person name="Young S.K."/>
            <person name="Love J.C."/>
        </authorList>
    </citation>
    <scope>NUCLEOTIDE SEQUENCE [LARGE SCALE GENOMIC DNA]</scope>
    <source>
        <strain evidence="9 10">ATCC 28485</strain>
    </source>
</reference>
<feature type="binding site" evidence="6">
    <location>
        <position position="206"/>
    </location>
    <ligand>
        <name>FAD</name>
        <dbReference type="ChEBI" id="CHEBI:57692"/>
    </ligand>
</feature>
<dbReference type="InterPro" id="IPR001834">
    <property type="entry name" value="CBR-like"/>
</dbReference>
<dbReference type="SUPFAM" id="SSF63380">
    <property type="entry name" value="Riboflavin synthase domain-like"/>
    <property type="match status" value="1"/>
</dbReference>
<accession>A0A1B2J732</accession>
<name>A0A1B2J732_PICPA</name>
<feature type="transmembrane region" description="Helical" evidence="8">
    <location>
        <begin position="73"/>
        <end position="96"/>
    </location>
</feature>
<dbReference type="SUPFAM" id="SSF52343">
    <property type="entry name" value="Ferredoxin reductase-like, C-terminal NADP-linked domain"/>
    <property type="match status" value="1"/>
</dbReference>
<proteinExistence type="inferred from homology"/>
<keyword evidence="8" id="KW-0812">Transmembrane</keyword>
<dbReference type="PANTHER" id="PTHR19370:SF189">
    <property type="entry name" value="CYTOCHROME C MITOCHONDRIAL IMPORT FACTOR CYC2"/>
    <property type="match status" value="1"/>
</dbReference>
<dbReference type="OrthoDB" id="432685at2759"/>
<evidence type="ECO:0000256" key="3">
    <source>
        <dbReference type="ARBA" id="ARBA00022630"/>
    </source>
</evidence>
<dbReference type="GO" id="GO:0005739">
    <property type="term" value="C:mitochondrion"/>
    <property type="evidence" value="ECO:0007669"/>
    <property type="project" value="TreeGrafter"/>
</dbReference>
<dbReference type="AlphaFoldDB" id="A0A1B2J732"/>
<evidence type="ECO:0000256" key="5">
    <source>
        <dbReference type="ARBA" id="ARBA00023002"/>
    </source>
</evidence>
<organism evidence="9 10">
    <name type="scientific">Komagataella pastoris</name>
    <name type="common">Yeast</name>
    <name type="synonym">Pichia pastoris</name>
    <dbReference type="NCBI Taxonomy" id="4922"/>
    <lineage>
        <taxon>Eukaryota</taxon>
        <taxon>Fungi</taxon>
        <taxon>Dikarya</taxon>
        <taxon>Ascomycota</taxon>
        <taxon>Saccharomycotina</taxon>
        <taxon>Pichiomycetes</taxon>
        <taxon>Pichiales</taxon>
        <taxon>Pichiaceae</taxon>
        <taxon>Komagataella</taxon>
    </lineage>
</organism>
<evidence type="ECO:0000256" key="8">
    <source>
        <dbReference type="SAM" id="Phobius"/>
    </source>
</evidence>
<dbReference type="GO" id="GO:0016491">
    <property type="term" value="F:oxidoreductase activity"/>
    <property type="evidence" value="ECO:0007669"/>
    <property type="project" value="UniProtKB-KW"/>
</dbReference>
<evidence type="ECO:0000256" key="7">
    <source>
        <dbReference type="SAM" id="MobiDB-lite"/>
    </source>
</evidence>
<evidence type="ECO:0000313" key="10">
    <source>
        <dbReference type="Proteomes" id="UP000094565"/>
    </source>
</evidence>
<keyword evidence="4 6" id="KW-0274">FAD</keyword>
<evidence type="ECO:0000256" key="2">
    <source>
        <dbReference type="ARBA" id="ARBA00006105"/>
    </source>
</evidence>
<feature type="binding site" evidence="6">
    <location>
        <position position="213"/>
    </location>
    <ligand>
        <name>FAD</name>
        <dbReference type="ChEBI" id="CHEBI:57692"/>
    </ligand>
</feature>
<evidence type="ECO:0000256" key="6">
    <source>
        <dbReference type="PIRSR" id="PIRSR601834-1"/>
    </source>
</evidence>
<dbReference type="Gene3D" id="3.40.50.80">
    <property type="entry name" value="Nucleotide-binding domain of ferredoxin-NADP reductase (FNR) module"/>
    <property type="match status" value="1"/>
</dbReference>
<keyword evidence="3 6" id="KW-0285">Flavoprotein</keyword>
<sequence length="494" mass="56963">MNLRILRLVRNYTVPAKKNTPKLTGGLQPLQGIQLKKQYIPRPNQRVTYEHQPPPSPSELKAERVIRKRRNPWLRFIPSLVVIGGTVWLLFSYNYFFVEDEDLEFLNPIEFKKYTITFKQQVDKDHYLIELTRKNRSKILNSMKLKMTSMWNGHRLWSVEIKQPEISIVRKYTPLPLYVASNNNDEPFIKIINTEGEEGKMMLYIKVYQEGEMARWISQRPLYSDLELRGPFVDYEFPFHPLDKATDRPQLRNVLSKLPPDPELPDDMPPPDNYNFFGAGTGISPFLQCLYSPNPPKGKVNLFHSANTEEEIPKVFSSLNYFLQKTSRLNYYRFILDKGEKITDVPISVVSNYRGYKDLKFVKEYEEKKLLKQKMEELKSGNSTDDNSVTAAAESQVKLAQLQDSEEQRTGPSPSKPKSTSYFDNALQLLLFKRESNDKSPAPASLSLVCGPEGYISYVSGAPDFNNPENVDLGEVSGLLGKKGWTKENVKRLQ</sequence>
<dbReference type="PANTHER" id="PTHR19370">
    <property type="entry name" value="NADH-CYTOCHROME B5 REDUCTASE"/>
    <property type="match status" value="1"/>
</dbReference>
<keyword evidence="8" id="KW-1133">Transmembrane helix</keyword>
<dbReference type="Proteomes" id="UP000094565">
    <property type="component" value="Chromosome 1"/>
</dbReference>
<keyword evidence="5" id="KW-0560">Oxidoreductase</keyword>
<evidence type="ECO:0000256" key="4">
    <source>
        <dbReference type="ARBA" id="ARBA00022827"/>
    </source>
</evidence>
<keyword evidence="8" id="KW-0472">Membrane</keyword>